<evidence type="ECO:0000256" key="3">
    <source>
        <dbReference type="ARBA" id="ARBA00023125"/>
    </source>
</evidence>
<comment type="caution">
    <text evidence="6">The sequence shown here is derived from an EMBL/GenBank/DDBJ whole genome shotgun (WGS) entry which is preliminary data.</text>
</comment>
<sequence>MEFRQIRYFLEIHEAGTFQRAASKLGLTQPALSRQIFLLEKELGSLVFERGPRQIRLTHDGEILLAYAMRMKDLWEELKTGMKEPGKELSGEFSISAGGTVSAWILPEILKKIKKDHPELVLSVREGDSLETKEAILLNEVDLGILTGPVNEPGLISREFLSDRIVPVAPKSHPVFQRKKQTLKDIKEESFVFFHPASAIRKAVEKKIRSLGKEFRPRIGMELRSVESVIKSIEAGLGLGFLSEYSLSSKLRMIPIQELIVERKFFLCHKKSIRPGLSKLAEELVHESRERFGSFIDQR</sequence>
<dbReference type="SUPFAM" id="SSF53850">
    <property type="entry name" value="Periplasmic binding protein-like II"/>
    <property type="match status" value="1"/>
</dbReference>
<keyword evidence="2" id="KW-0805">Transcription regulation</keyword>
<keyword evidence="3" id="KW-0238">DNA-binding</keyword>
<dbReference type="RefSeq" id="WP_100785185.1">
    <property type="nucleotide sequence ID" value="NZ_NPDU01000121.1"/>
</dbReference>
<dbReference type="PRINTS" id="PR00039">
    <property type="entry name" value="HTHLYSR"/>
</dbReference>
<dbReference type="InterPro" id="IPR050950">
    <property type="entry name" value="HTH-type_LysR_regulators"/>
</dbReference>
<evidence type="ECO:0000313" key="6">
    <source>
        <dbReference type="EMBL" id="PJZ53910.1"/>
    </source>
</evidence>
<dbReference type="GO" id="GO:0005829">
    <property type="term" value="C:cytosol"/>
    <property type="evidence" value="ECO:0007669"/>
    <property type="project" value="TreeGrafter"/>
</dbReference>
<protein>
    <submittedName>
        <fullName evidence="6">LysR family transcriptional regulator</fullName>
    </submittedName>
</protein>
<dbReference type="GO" id="GO:0003677">
    <property type="term" value="F:DNA binding"/>
    <property type="evidence" value="ECO:0007669"/>
    <property type="project" value="UniProtKB-KW"/>
</dbReference>
<dbReference type="PROSITE" id="PS50931">
    <property type="entry name" value="HTH_LYSR"/>
    <property type="match status" value="1"/>
</dbReference>
<dbReference type="CDD" id="cd05466">
    <property type="entry name" value="PBP2_LTTR_substrate"/>
    <property type="match status" value="1"/>
</dbReference>
<evidence type="ECO:0000313" key="7">
    <source>
        <dbReference type="EMBL" id="PJZ59528.1"/>
    </source>
</evidence>
<evidence type="ECO:0000259" key="5">
    <source>
        <dbReference type="PROSITE" id="PS50931"/>
    </source>
</evidence>
<evidence type="ECO:0000313" key="9">
    <source>
        <dbReference type="Proteomes" id="UP000232188"/>
    </source>
</evidence>
<dbReference type="Gene3D" id="1.10.10.10">
    <property type="entry name" value="Winged helix-like DNA-binding domain superfamily/Winged helix DNA-binding domain"/>
    <property type="match status" value="1"/>
</dbReference>
<dbReference type="SUPFAM" id="SSF46785">
    <property type="entry name" value="Winged helix' DNA-binding domain"/>
    <property type="match status" value="1"/>
</dbReference>
<comment type="similarity">
    <text evidence="1">Belongs to the LysR transcriptional regulatory family.</text>
</comment>
<dbReference type="EMBL" id="NPDV01000005">
    <property type="protein sequence ID" value="PJZ53910.1"/>
    <property type="molecule type" value="Genomic_DNA"/>
</dbReference>
<dbReference type="Gene3D" id="3.40.190.290">
    <property type="match status" value="1"/>
</dbReference>
<accession>A0A2M9YQY9</accession>
<dbReference type="GO" id="GO:0003700">
    <property type="term" value="F:DNA-binding transcription factor activity"/>
    <property type="evidence" value="ECO:0007669"/>
    <property type="project" value="InterPro"/>
</dbReference>
<dbReference type="EMBL" id="NPDU01000121">
    <property type="protein sequence ID" value="PJZ59528.1"/>
    <property type="molecule type" value="Genomic_DNA"/>
</dbReference>
<dbReference type="FunFam" id="1.10.10.10:FF:000001">
    <property type="entry name" value="LysR family transcriptional regulator"/>
    <property type="match status" value="1"/>
</dbReference>
<dbReference type="InterPro" id="IPR036388">
    <property type="entry name" value="WH-like_DNA-bd_sf"/>
</dbReference>
<keyword evidence="4" id="KW-0804">Transcription</keyword>
<evidence type="ECO:0000256" key="2">
    <source>
        <dbReference type="ARBA" id="ARBA00023015"/>
    </source>
</evidence>
<organism evidence="6 9">
    <name type="scientific">Leptospira adleri</name>
    <dbReference type="NCBI Taxonomy" id="2023186"/>
    <lineage>
        <taxon>Bacteria</taxon>
        <taxon>Pseudomonadati</taxon>
        <taxon>Spirochaetota</taxon>
        <taxon>Spirochaetia</taxon>
        <taxon>Leptospirales</taxon>
        <taxon>Leptospiraceae</taxon>
        <taxon>Leptospira</taxon>
    </lineage>
</organism>
<evidence type="ECO:0000256" key="4">
    <source>
        <dbReference type="ARBA" id="ARBA00023163"/>
    </source>
</evidence>
<dbReference type="PANTHER" id="PTHR30419">
    <property type="entry name" value="HTH-TYPE TRANSCRIPTIONAL REGULATOR YBHD"/>
    <property type="match status" value="1"/>
</dbReference>
<reference evidence="8 9" key="1">
    <citation type="submission" date="2017-07" db="EMBL/GenBank/DDBJ databases">
        <title>Leptospira spp. isolated from tropical soils.</title>
        <authorList>
            <person name="Thibeaux R."/>
            <person name="Iraola G."/>
            <person name="Ferres I."/>
            <person name="Bierque E."/>
            <person name="Girault D."/>
            <person name="Soupe-Gilbert M.-E."/>
            <person name="Picardeau M."/>
            <person name="Goarant C."/>
        </authorList>
    </citation>
    <scope>NUCLEOTIDE SEQUENCE [LARGE SCALE GENOMIC DNA]</scope>
    <source>
        <strain evidence="6 9">FH2-B-C1</strain>
        <strain evidence="7 8">FH2-B-D1</strain>
    </source>
</reference>
<evidence type="ECO:0000256" key="1">
    <source>
        <dbReference type="ARBA" id="ARBA00009437"/>
    </source>
</evidence>
<evidence type="ECO:0000313" key="8">
    <source>
        <dbReference type="Proteomes" id="UP000232149"/>
    </source>
</evidence>
<feature type="domain" description="HTH lysR-type" evidence="5">
    <location>
        <begin position="1"/>
        <end position="58"/>
    </location>
</feature>
<dbReference type="InterPro" id="IPR036390">
    <property type="entry name" value="WH_DNA-bd_sf"/>
</dbReference>
<dbReference type="Proteomes" id="UP000232149">
    <property type="component" value="Unassembled WGS sequence"/>
</dbReference>
<name>A0A2M9YQY9_9LEPT</name>
<dbReference type="Proteomes" id="UP000232188">
    <property type="component" value="Unassembled WGS sequence"/>
</dbReference>
<dbReference type="InterPro" id="IPR005119">
    <property type="entry name" value="LysR_subst-bd"/>
</dbReference>
<dbReference type="Pfam" id="PF00126">
    <property type="entry name" value="HTH_1"/>
    <property type="match status" value="1"/>
</dbReference>
<keyword evidence="8" id="KW-1185">Reference proteome</keyword>
<dbReference type="InterPro" id="IPR000847">
    <property type="entry name" value="LysR_HTH_N"/>
</dbReference>
<dbReference type="Pfam" id="PF03466">
    <property type="entry name" value="LysR_substrate"/>
    <property type="match status" value="1"/>
</dbReference>
<proteinExistence type="inferred from homology"/>
<dbReference type="AlphaFoldDB" id="A0A2M9YQY9"/>
<gene>
    <name evidence="7" type="ORF">CH376_23235</name>
    <name evidence="6" type="ORF">CH380_07860</name>
</gene>